<dbReference type="AlphaFoldDB" id="A0AAV5ABX1"/>
<keyword evidence="2" id="KW-1185">Reference proteome</keyword>
<organism evidence="1 2">
    <name type="scientific">Clathrus columnatus</name>
    <dbReference type="NCBI Taxonomy" id="1419009"/>
    <lineage>
        <taxon>Eukaryota</taxon>
        <taxon>Fungi</taxon>
        <taxon>Dikarya</taxon>
        <taxon>Basidiomycota</taxon>
        <taxon>Agaricomycotina</taxon>
        <taxon>Agaricomycetes</taxon>
        <taxon>Phallomycetidae</taxon>
        <taxon>Phallales</taxon>
        <taxon>Clathraceae</taxon>
        <taxon>Clathrus</taxon>
    </lineage>
</organism>
<name>A0AAV5ABX1_9AGAM</name>
<comment type="caution">
    <text evidence="1">The sequence shown here is derived from an EMBL/GenBank/DDBJ whole genome shotgun (WGS) entry which is preliminary data.</text>
</comment>
<evidence type="ECO:0000313" key="1">
    <source>
        <dbReference type="EMBL" id="GJJ11082.1"/>
    </source>
</evidence>
<dbReference type="Proteomes" id="UP001050691">
    <property type="component" value="Unassembled WGS sequence"/>
</dbReference>
<dbReference type="EMBL" id="BPWL01000006">
    <property type="protein sequence ID" value="GJJ11082.1"/>
    <property type="molecule type" value="Genomic_DNA"/>
</dbReference>
<accession>A0AAV5ABX1</accession>
<reference evidence="1" key="1">
    <citation type="submission" date="2021-10" db="EMBL/GenBank/DDBJ databases">
        <title>De novo Genome Assembly of Clathrus columnatus (Basidiomycota, Fungi) Using Illumina and Nanopore Sequence Data.</title>
        <authorList>
            <person name="Ogiso-Tanaka E."/>
            <person name="Itagaki H."/>
            <person name="Hosoya T."/>
            <person name="Hosaka K."/>
        </authorList>
    </citation>
    <scope>NUCLEOTIDE SEQUENCE</scope>
    <source>
        <strain evidence="1">MO-923</strain>
    </source>
</reference>
<evidence type="ECO:0000313" key="2">
    <source>
        <dbReference type="Proteomes" id="UP001050691"/>
    </source>
</evidence>
<proteinExistence type="predicted"/>
<sequence length="89" mass="9728">MTLTLERTHSTVLHEISKAQGLTAAVTGFRKARLLGNEHVKKIYHDGRETYTINGVEQPVRGYIPDAPPTLLRNTGGAGIRLGLEYGSI</sequence>
<protein>
    <submittedName>
        <fullName evidence="1">Uncharacterized protein</fullName>
    </submittedName>
</protein>
<gene>
    <name evidence="1" type="ORF">Clacol_005313</name>
</gene>